<accession>A0A2H0UAG6</accession>
<evidence type="ECO:0000256" key="13">
    <source>
        <dbReference type="ARBA" id="ARBA00025198"/>
    </source>
</evidence>
<dbReference type="SUPFAM" id="SSF81333">
    <property type="entry name" value="F1F0 ATP synthase subunit C"/>
    <property type="match status" value="1"/>
</dbReference>
<keyword evidence="10 14" id="KW-0446">Lipid-binding</keyword>
<dbReference type="FunFam" id="1.20.20.10:FF:000004">
    <property type="entry name" value="ATP synthase subunit c"/>
    <property type="match status" value="1"/>
</dbReference>
<dbReference type="Proteomes" id="UP000230179">
    <property type="component" value="Unassembled WGS sequence"/>
</dbReference>
<keyword evidence="12 14" id="KW-0066">ATP synthesis</keyword>
<evidence type="ECO:0000259" key="15">
    <source>
        <dbReference type="Pfam" id="PF00137"/>
    </source>
</evidence>
<comment type="caution">
    <text evidence="14">Lacks conserved residue(s) required for the propagation of feature annotation.</text>
</comment>
<evidence type="ECO:0000256" key="7">
    <source>
        <dbReference type="ARBA" id="ARBA00022781"/>
    </source>
</evidence>
<comment type="function">
    <text evidence="14">Key component of the F(0) channel; it plays a direct role in translocation across the membrane. A homomeric c-ring of between 10-14 subunits forms the central stalk rotor element with the F(1) delta and epsilon subunits.</text>
</comment>
<dbReference type="NCBIfam" id="TIGR01260">
    <property type="entry name" value="ATP_synt_c"/>
    <property type="match status" value="1"/>
</dbReference>
<dbReference type="GO" id="GO:0033177">
    <property type="term" value="C:proton-transporting two-sector ATPase complex, proton-transporting domain"/>
    <property type="evidence" value="ECO:0007669"/>
    <property type="project" value="InterPro"/>
</dbReference>
<dbReference type="InterPro" id="IPR038662">
    <property type="entry name" value="ATP_synth_F0_csu_sf"/>
</dbReference>
<dbReference type="GO" id="GO:0046933">
    <property type="term" value="F:proton-transporting ATP synthase activity, rotational mechanism"/>
    <property type="evidence" value="ECO:0007669"/>
    <property type="project" value="UniProtKB-UniRule"/>
</dbReference>
<dbReference type="PANTHER" id="PTHR10031">
    <property type="entry name" value="ATP SYNTHASE LIPID-BINDING PROTEIN, MITOCHONDRIAL"/>
    <property type="match status" value="1"/>
</dbReference>
<organism evidence="16 17">
    <name type="scientific">Candidatus Kaiserbacteria bacterium CG10_big_fil_rev_8_21_14_0_10_56_12</name>
    <dbReference type="NCBI Taxonomy" id="1974611"/>
    <lineage>
        <taxon>Bacteria</taxon>
        <taxon>Candidatus Kaiseribacteriota</taxon>
    </lineage>
</organism>
<evidence type="ECO:0000313" key="16">
    <source>
        <dbReference type="EMBL" id="PIR83340.1"/>
    </source>
</evidence>
<keyword evidence="4 14" id="KW-1003">Cell membrane</keyword>
<comment type="subcellular location">
    <subcellularLocation>
        <location evidence="14">Cell membrane</location>
        <topology evidence="14">Multi-pass membrane protein</topology>
    </subcellularLocation>
    <subcellularLocation>
        <location evidence="1">Membrane</location>
        <topology evidence="1">Multi-pass membrane protein</topology>
    </subcellularLocation>
</comment>
<evidence type="ECO:0000256" key="14">
    <source>
        <dbReference type="HAMAP-Rule" id="MF_01396"/>
    </source>
</evidence>
<dbReference type="InterPro" id="IPR005953">
    <property type="entry name" value="ATP_synth_csu_bac/chlpt"/>
</dbReference>
<keyword evidence="6 14" id="KW-0812">Transmembrane</keyword>
<dbReference type="InterPro" id="IPR000454">
    <property type="entry name" value="ATP_synth_F0_csu"/>
</dbReference>
<dbReference type="InterPro" id="IPR020537">
    <property type="entry name" value="ATP_synth_F0_csu_DDCD_BS"/>
</dbReference>
<evidence type="ECO:0000256" key="12">
    <source>
        <dbReference type="ARBA" id="ARBA00023310"/>
    </source>
</evidence>
<dbReference type="GO" id="GO:0005886">
    <property type="term" value="C:plasma membrane"/>
    <property type="evidence" value="ECO:0007669"/>
    <property type="project" value="UniProtKB-SubCell"/>
</dbReference>
<evidence type="ECO:0000256" key="10">
    <source>
        <dbReference type="ARBA" id="ARBA00023121"/>
    </source>
</evidence>
<feature type="site" description="Reversibly protonated during proton transport" evidence="14">
    <location>
        <position position="59"/>
    </location>
</feature>
<evidence type="ECO:0000256" key="1">
    <source>
        <dbReference type="ARBA" id="ARBA00004141"/>
    </source>
</evidence>
<keyword evidence="5 14" id="KW-0138">CF(0)</keyword>
<sequence length="75" mass="7643">MDPETMKFLAIAIVIGLGTIGPALAIGKIGSSAADGIARNPEASSQIQTAMILSLAFAEAVAIYALVIALILKFV</sequence>
<dbReference type="PROSITE" id="PS00605">
    <property type="entry name" value="ATPASE_C"/>
    <property type="match status" value="1"/>
</dbReference>
<reference evidence="17" key="1">
    <citation type="submission" date="2017-09" db="EMBL/GenBank/DDBJ databases">
        <title>Depth-based differentiation of microbial function through sediment-hosted aquifers and enrichment of novel symbionts in the deep terrestrial subsurface.</title>
        <authorList>
            <person name="Probst A.J."/>
            <person name="Ladd B."/>
            <person name="Jarett J.K."/>
            <person name="Geller-Mcgrath D.E."/>
            <person name="Sieber C.M.K."/>
            <person name="Emerson J.B."/>
            <person name="Anantharaman K."/>
            <person name="Thomas B.C."/>
            <person name="Malmstrom R."/>
            <person name="Stieglmeier M."/>
            <person name="Klingl A."/>
            <person name="Woyke T."/>
            <person name="Ryan C.M."/>
            <person name="Banfield J.F."/>
        </authorList>
    </citation>
    <scope>NUCLEOTIDE SEQUENCE [LARGE SCALE GENOMIC DNA]</scope>
</reference>
<dbReference type="InterPro" id="IPR002379">
    <property type="entry name" value="ATPase_proteolipid_c-like_dom"/>
</dbReference>
<evidence type="ECO:0000313" key="17">
    <source>
        <dbReference type="Proteomes" id="UP000230179"/>
    </source>
</evidence>
<keyword evidence="11 14" id="KW-0472">Membrane</keyword>
<comment type="function">
    <text evidence="13 14">F(1)F(0) ATP synthase produces ATP from ADP in the presence of a proton or sodium gradient. F-type ATPases consist of two structural domains, F(1) containing the extramembraneous catalytic core and F(0) containing the membrane proton channel, linked together by a central stalk and a peripheral stalk. During catalysis, ATP synthesis in the catalytic domain of F(1) is coupled via a rotary mechanism of the central stalk subunits to proton translocation.</text>
</comment>
<proteinExistence type="inferred from homology"/>
<dbReference type="GO" id="GO:0045259">
    <property type="term" value="C:proton-transporting ATP synthase complex"/>
    <property type="evidence" value="ECO:0007669"/>
    <property type="project" value="UniProtKB-KW"/>
</dbReference>
<name>A0A2H0UAG6_9BACT</name>
<gene>
    <name evidence="14 16" type="primary">atpE</name>
    <name evidence="16" type="ORF">COU19_00940</name>
</gene>
<comment type="similarity">
    <text evidence="2 14">Belongs to the ATPase C chain family.</text>
</comment>
<keyword evidence="8 14" id="KW-1133">Transmembrane helix</keyword>
<keyword evidence="3 14" id="KW-0813">Transport</keyword>
<dbReference type="Pfam" id="PF00137">
    <property type="entry name" value="ATP-synt_C"/>
    <property type="match status" value="1"/>
</dbReference>
<dbReference type="InterPro" id="IPR035921">
    <property type="entry name" value="F/V-ATP_Csub_sf"/>
</dbReference>
<evidence type="ECO:0000256" key="6">
    <source>
        <dbReference type="ARBA" id="ARBA00022692"/>
    </source>
</evidence>
<dbReference type="HAMAP" id="MF_01396">
    <property type="entry name" value="ATP_synth_c_bact"/>
    <property type="match status" value="1"/>
</dbReference>
<dbReference type="CDD" id="cd18121">
    <property type="entry name" value="ATP-synt_Fo_c"/>
    <property type="match status" value="1"/>
</dbReference>
<dbReference type="PRINTS" id="PR00124">
    <property type="entry name" value="ATPASEC"/>
</dbReference>
<dbReference type="Gene3D" id="1.20.20.10">
    <property type="entry name" value="F1F0 ATP synthase subunit C"/>
    <property type="match status" value="1"/>
</dbReference>
<evidence type="ECO:0000256" key="11">
    <source>
        <dbReference type="ARBA" id="ARBA00023136"/>
    </source>
</evidence>
<dbReference type="AlphaFoldDB" id="A0A2H0UAG6"/>
<evidence type="ECO:0000256" key="8">
    <source>
        <dbReference type="ARBA" id="ARBA00022989"/>
    </source>
</evidence>
<dbReference type="PANTHER" id="PTHR10031:SF0">
    <property type="entry name" value="ATPASE PROTEIN 9"/>
    <property type="match status" value="1"/>
</dbReference>
<evidence type="ECO:0000256" key="5">
    <source>
        <dbReference type="ARBA" id="ARBA00022547"/>
    </source>
</evidence>
<keyword evidence="9 14" id="KW-0406">Ion transport</keyword>
<evidence type="ECO:0000256" key="2">
    <source>
        <dbReference type="ARBA" id="ARBA00006704"/>
    </source>
</evidence>
<evidence type="ECO:0000256" key="3">
    <source>
        <dbReference type="ARBA" id="ARBA00022448"/>
    </source>
</evidence>
<dbReference type="GO" id="GO:0008289">
    <property type="term" value="F:lipid binding"/>
    <property type="evidence" value="ECO:0007669"/>
    <property type="project" value="UniProtKB-KW"/>
</dbReference>
<comment type="caution">
    <text evidence="16">The sequence shown here is derived from an EMBL/GenBank/DDBJ whole genome shotgun (WGS) entry which is preliminary data.</text>
</comment>
<protein>
    <recommendedName>
        <fullName evidence="14">ATP synthase subunit c</fullName>
    </recommendedName>
    <alternativeName>
        <fullName evidence="14">ATP synthase F(0) sector subunit c</fullName>
    </alternativeName>
    <alternativeName>
        <fullName evidence="14">F-type ATPase subunit c</fullName>
        <shortName evidence="14">F-ATPase subunit c</shortName>
    </alternativeName>
    <alternativeName>
        <fullName evidence="14">Lipid-binding protein</fullName>
    </alternativeName>
</protein>
<dbReference type="EMBL" id="PFBL01000007">
    <property type="protein sequence ID" value="PIR83340.1"/>
    <property type="molecule type" value="Genomic_DNA"/>
</dbReference>
<keyword evidence="7 14" id="KW-0375">Hydrogen ion transport</keyword>
<feature type="transmembrane region" description="Helical" evidence="14">
    <location>
        <begin position="49"/>
        <end position="72"/>
    </location>
</feature>
<evidence type="ECO:0000256" key="4">
    <source>
        <dbReference type="ARBA" id="ARBA00022475"/>
    </source>
</evidence>
<evidence type="ECO:0000256" key="9">
    <source>
        <dbReference type="ARBA" id="ARBA00023065"/>
    </source>
</evidence>
<feature type="domain" description="V-ATPase proteolipid subunit C-like" evidence="15">
    <location>
        <begin position="9"/>
        <end position="72"/>
    </location>
</feature>